<gene>
    <name evidence="1" type="ORF">IW245_004138</name>
</gene>
<organism evidence="1 2">
    <name type="scientific">Longispora fulva</name>
    <dbReference type="NCBI Taxonomy" id="619741"/>
    <lineage>
        <taxon>Bacteria</taxon>
        <taxon>Bacillati</taxon>
        <taxon>Actinomycetota</taxon>
        <taxon>Actinomycetes</taxon>
        <taxon>Micromonosporales</taxon>
        <taxon>Micromonosporaceae</taxon>
        <taxon>Longispora</taxon>
    </lineage>
</organism>
<keyword evidence="2" id="KW-1185">Reference proteome</keyword>
<reference evidence="1" key="1">
    <citation type="submission" date="2020-11" db="EMBL/GenBank/DDBJ databases">
        <title>Sequencing the genomes of 1000 actinobacteria strains.</title>
        <authorList>
            <person name="Klenk H.-P."/>
        </authorList>
    </citation>
    <scope>NUCLEOTIDE SEQUENCE</scope>
    <source>
        <strain evidence="1">DSM 45356</strain>
    </source>
</reference>
<dbReference type="EMBL" id="JADOUF010000001">
    <property type="protein sequence ID" value="MBG6137944.1"/>
    <property type="molecule type" value="Genomic_DNA"/>
</dbReference>
<evidence type="ECO:0000313" key="2">
    <source>
        <dbReference type="Proteomes" id="UP000622552"/>
    </source>
</evidence>
<comment type="caution">
    <text evidence="1">The sequence shown here is derived from an EMBL/GenBank/DDBJ whole genome shotgun (WGS) entry which is preliminary data.</text>
</comment>
<accession>A0A8J7KKD1</accession>
<evidence type="ECO:0000313" key="1">
    <source>
        <dbReference type="EMBL" id="MBG6137944.1"/>
    </source>
</evidence>
<name>A0A8J7KKD1_9ACTN</name>
<dbReference type="Proteomes" id="UP000622552">
    <property type="component" value="Unassembled WGS sequence"/>
</dbReference>
<proteinExistence type="predicted"/>
<protein>
    <submittedName>
        <fullName evidence="1">Uncharacterized protein</fullName>
    </submittedName>
</protein>
<dbReference type="RefSeq" id="WP_197004753.1">
    <property type="nucleotide sequence ID" value="NZ_BONS01000017.1"/>
</dbReference>
<dbReference type="AlphaFoldDB" id="A0A8J7KKD1"/>
<sequence>MEQRPFNASPVYHGDSRPATWPVGKWQVVRTRLPRDAAGRELVLECTELRDRGQALAMFDRWRDDPAVAAGEQRIKVVELES</sequence>